<comment type="caution">
    <text evidence="2">The sequence shown here is derived from an EMBL/GenBank/DDBJ whole genome shotgun (WGS) entry which is preliminary data.</text>
</comment>
<dbReference type="RefSeq" id="WP_205245143.1">
    <property type="nucleotide sequence ID" value="NZ_BLVP01000010.1"/>
</dbReference>
<evidence type="ECO:0000313" key="2">
    <source>
        <dbReference type="EMBL" id="GFM37750.1"/>
    </source>
</evidence>
<protein>
    <recommendedName>
        <fullName evidence="4">Xylose isomerase</fullName>
    </recommendedName>
</protein>
<dbReference type="Proteomes" id="UP000503820">
    <property type="component" value="Unassembled WGS sequence"/>
</dbReference>
<evidence type="ECO:0008006" key="4">
    <source>
        <dbReference type="Google" id="ProtNLM"/>
    </source>
</evidence>
<evidence type="ECO:0000313" key="3">
    <source>
        <dbReference type="Proteomes" id="UP000503820"/>
    </source>
</evidence>
<organism evidence="2 3">
    <name type="scientific">Desulfovibrio psychrotolerans</name>
    <dbReference type="NCBI Taxonomy" id="415242"/>
    <lineage>
        <taxon>Bacteria</taxon>
        <taxon>Pseudomonadati</taxon>
        <taxon>Thermodesulfobacteriota</taxon>
        <taxon>Desulfovibrionia</taxon>
        <taxon>Desulfovibrionales</taxon>
        <taxon>Desulfovibrionaceae</taxon>
        <taxon>Desulfovibrio</taxon>
    </lineage>
</organism>
<keyword evidence="3" id="KW-1185">Reference proteome</keyword>
<sequence>MLETHTPYGDVLSMTGGIKNGFPVLRERTIAAPSWVVPDTLAANCRFLAGRVDEVGLLFFETKACLAYTRQDLPPDLAGLPLAWHVHLPLDLPWHDPEETARVCLALMDKVAFLGARRAVLHPPQPCRMSQEAAGGNSGGRAEFSGSAEAGKACAGGMCSDTVAAGEESAAAFAARSGRALEIFARLWRGTGRDTRDCLLENVRGADLTDVWPVIEAQDYGVCLDTGHVLSYGQHGLLGMPGLRERLRMVHLNAPGVVNQGGASSSAGQASQAGPAGAASQAGQDDRGSKAVAGTGKHLPLTALSDGWFEAVAAMLRLADPEAVLMMELFDWAGVAASIPVAEQMLCPRHGDET</sequence>
<dbReference type="Gene3D" id="3.20.20.150">
    <property type="entry name" value="Divalent-metal-dependent TIM barrel enzymes"/>
    <property type="match status" value="1"/>
</dbReference>
<dbReference type="NCBIfam" id="NF041277">
    <property type="entry name" value="coba_remo_CbiR"/>
    <property type="match status" value="1"/>
</dbReference>
<proteinExistence type="predicted"/>
<dbReference type="EMBL" id="BLVP01000010">
    <property type="protein sequence ID" value="GFM37750.1"/>
    <property type="molecule type" value="Genomic_DNA"/>
</dbReference>
<accession>A0A7J0BVL1</accession>
<dbReference type="AlphaFoldDB" id="A0A7J0BVL1"/>
<dbReference type="SUPFAM" id="SSF51658">
    <property type="entry name" value="Xylose isomerase-like"/>
    <property type="match status" value="1"/>
</dbReference>
<reference evidence="2 3" key="1">
    <citation type="submission" date="2020-05" db="EMBL/GenBank/DDBJ databases">
        <title>Draft genome sequence of Desulfovibrio psychrotolerans JS1T.</title>
        <authorList>
            <person name="Ueno A."/>
            <person name="Tamazawa S."/>
            <person name="Tamamura S."/>
            <person name="Murakami T."/>
            <person name="Kiyama T."/>
            <person name="Inomata H."/>
            <person name="Amano Y."/>
            <person name="Miyakawa K."/>
            <person name="Tamaki H."/>
            <person name="Naganuma T."/>
            <person name="Kaneko K."/>
        </authorList>
    </citation>
    <scope>NUCLEOTIDE SEQUENCE [LARGE SCALE GENOMIC DNA]</scope>
    <source>
        <strain evidence="2 3">JS1</strain>
    </source>
</reference>
<dbReference type="InterPro" id="IPR036237">
    <property type="entry name" value="Xyl_isomerase-like_sf"/>
</dbReference>
<evidence type="ECO:0000256" key="1">
    <source>
        <dbReference type="SAM" id="MobiDB-lite"/>
    </source>
</evidence>
<feature type="compositionally biased region" description="Low complexity" evidence="1">
    <location>
        <begin position="261"/>
        <end position="283"/>
    </location>
</feature>
<feature type="region of interest" description="Disordered" evidence="1">
    <location>
        <begin position="261"/>
        <end position="294"/>
    </location>
</feature>
<name>A0A7J0BVL1_9BACT</name>
<gene>
    <name evidence="2" type="ORF">DSM19430T_24340</name>
</gene>